<evidence type="ECO:0000313" key="3">
    <source>
        <dbReference type="Proteomes" id="UP000539473"/>
    </source>
</evidence>
<accession>A0A7W8NT72</accession>
<gene>
    <name evidence="1" type="ORF">GCM10017781_41270</name>
    <name evidence="2" type="ORF">HNQ07_004290</name>
</gene>
<dbReference type="Gene3D" id="1.20.1440.30">
    <property type="entry name" value="Biosynthetic Protein domain"/>
    <property type="match status" value="1"/>
</dbReference>
<reference evidence="1" key="4">
    <citation type="submission" date="2024-05" db="EMBL/GenBank/DDBJ databases">
        <authorList>
            <person name="Sun Q."/>
            <person name="Zhou Y."/>
        </authorList>
    </citation>
    <scope>NUCLEOTIDE SEQUENCE</scope>
    <source>
        <strain evidence="1">CGMCC 1.18437</strain>
    </source>
</reference>
<dbReference type="EMBL" id="BNAJ01000014">
    <property type="protein sequence ID" value="GHF60761.1"/>
    <property type="molecule type" value="Genomic_DNA"/>
</dbReference>
<reference evidence="4" key="2">
    <citation type="journal article" date="2019" name="Int. J. Syst. Evol. Microbiol.">
        <title>The Global Catalogue of Microorganisms (GCM) 10K type strain sequencing project: providing services to taxonomists for standard genome sequencing and annotation.</title>
        <authorList>
            <consortium name="The Broad Institute Genomics Platform"/>
            <consortium name="The Broad Institute Genome Sequencing Center for Infectious Disease"/>
            <person name="Wu L."/>
            <person name="Ma J."/>
        </authorList>
    </citation>
    <scope>NUCLEOTIDE SEQUENCE [LARGE SCALE GENOMIC DNA]</scope>
    <source>
        <strain evidence="4">CGMCC 1.18437</strain>
    </source>
</reference>
<dbReference type="AlphaFoldDB" id="A0A7W8NT72"/>
<keyword evidence="4" id="KW-1185">Reference proteome</keyword>
<reference evidence="1" key="1">
    <citation type="journal article" date="2014" name="Int. J. Syst. Evol. Microbiol.">
        <title>Complete genome of a new Firmicutes species belonging to the dominant human colonic microbiota ('Ruminococcus bicirculans') reveals two chromosomes and a selective capacity to utilize plant glucans.</title>
        <authorList>
            <consortium name="NISC Comparative Sequencing Program"/>
            <person name="Wegmann U."/>
            <person name="Louis P."/>
            <person name="Goesmann A."/>
            <person name="Henrissat B."/>
            <person name="Duncan S.H."/>
            <person name="Flint H.J."/>
        </authorList>
    </citation>
    <scope>NUCLEOTIDE SEQUENCE</scope>
    <source>
        <strain evidence="1">CGMCC 1.18437</strain>
    </source>
</reference>
<dbReference type="InterPro" id="IPR007815">
    <property type="entry name" value="Emycin_Estase"/>
</dbReference>
<dbReference type="Gene3D" id="3.30.1870.10">
    <property type="entry name" value="EreA-like, domain 2"/>
    <property type="match status" value="1"/>
</dbReference>
<keyword evidence="2" id="KW-0378">Hydrolase</keyword>
<dbReference type="EMBL" id="JACHFK010000015">
    <property type="protein sequence ID" value="MBB5378783.1"/>
    <property type="molecule type" value="Genomic_DNA"/>
</dbReference>
<proteinExistence type="predicted"/>
<dbReference type="EC" id="3.1.1.-" evidence="2"/>
<dbReference type="PANTHER" id="PTHR31299">
    <property type="entry name" value="ESTERASE, PUTATIVE (AFU_ORTHOLOGUE AFUA_1G05850)-RELATED"/>
    <property type="match status" value="1"/>
</dbReference>
<dbReference type="Proteomes" id="UP000539473">
    <property type="component" value="Unassembled WGS sequence"/>
</dbReference>
<dbReference type="GO" id="GO:0046677">
    <property type="term" value="P:response to antibiotic"/>
    <property type="evidence" value="ECO:0007669"/>
    <property type="project" value="InterPro"/>
</dbReference>
<dbReference type="RefSeq" id="WP_184115548.1">
    <property type="nucleotide sequence ID" value="NZ_BNAJ01000014.1"/>
</dbReference>
<reference evidence="2 3" key="3">
    <citation type="submission" date="2020-08" db="EMBL/GenBank/DDBJ databases">
        <title>Genomic Encyclopedia of Type Strains, Phase IV (KMG-IV): sequencing the most valuable type-strain genomes for metagenomic binning, comparative biology and taxonomic classification.</title>
        <authorList>
            <person name="Goeker M."/>
        </authorList>
    </citation>
    <scope>NUCLEOTIDE SEQUENCE [LARGE SCALE GENOMIC DNA]</scope>
    <source>
        <strain evidence="2 3">DSM 27521</strain>
    </source>
</reference>
<evidence type="ECO:0000313" key="4">
    <source>
        <dbReference type="Proteomes" id="UP000619376"/>
    </source>
</evidence>
<organism evidence="2 3">
    <name type="scientific">Deinococcus metalli</name>
    <dbReference type="NCBI Taxonomy" id="1141878"/>
    <lineage>
        <taxon>Bacteria</taxon>
        <taxon>Thermotogati</taxon>
        <taxon>Deinococcota</taxon>
        <taxon>Deinococci</taxon>
        <taxon>Deinococcales</taxon>
        <taxon>Deinococcaceae</taxon>
        <taxon>Deinococcus</taxon>
    </lineage>
</organism>
<dbReference type="GO" id="GO:0016787">
    <property type="term" value="F:hydrolase activity"/>
    <property type="evidence" value="ECO:0007669"/>
    <property type="project" value="UniProtKB-KW"/>
</dbReference>
<dbReference type="InterPro" id="IPR052036">
    <property type="entry name" value="Hydrolase/PRTase-associated"/>
</dbReference>
<sequence length="383" mass="42705">MTSTSAYPRLCPLSADPLALPDADFLPLLEVLRGTQVVGLGEPTHGTHEAFVLKHRLLRLLADRGLLRVLAFECAAGPAELIDAYVRHGEGDARTALLAQEYWIWETAEVLAVIEWLSAYNARLPEAERVRFVGVDVQRPARVAIRLAALLLTHEPDLRLALTCLAAEELPATDAPELVDALRALETSHPLAYIRHDARHLRRHAEVYLDERNPEGLGRRDRFMAEMLLEALTEEGLTVLWAHNEHVAVSEDFFGSPALGYVLREALGEGYLSLGMLFGEGELRAKSLTAPGGVLGRFRVEAPKAPFVEVEFLNENSAVFDLMGTATPPRLRRFLGTRYDEVAWRAQPEAFQVLRPLSDFDLLAWWPRTTAAAELPDERECRV</sequence>
<dbReference type="PANTHER" id="PTHR31299:SF0">
    <property type="entry name" value="ESTERASE, PUTATIVE (AFU_ORTHOLOGUE AFUA_1G05850)-RELATED"/>
    <property type="match status" value="1"/>
</dbReference>
<dbReference type="SUPFAM" id="SSF159501">
    <property type="entry name" value="EreA/ChaN-like"/>
    <property type="match status" value="1"/>
</dbReference>
<evidence type="ECO:0000313" key="2">
    <source>
        <dbReference type="EMBL" id="MBB5378783.1"/>
    </source>
</evidence>
<dbReference type="CDD" id="cd14728">
    <property type="entry name" value="Ere-like"/>
    <property type="match status" value="1"/>
</dbReference>
<protein>
    <submittedName>
        <fullName evidence="2">Erythromycin esterase</fullName>
        <ecNumber evidence="2">3.1.1.-</ecNumber>
    </submittedName>
</protein>
<dbReference type="Pfam" id="PF05139">
    <property type="entry name" value="Erythro_esteras"/>
    <property type="match status" value="1"/>
</dbReference>
<comment type="caution">
    <text evidence="2">The sequence shown here is derived from an EMBL/GenBank/DDBJ whole genome shotgun (WGS) entry which is preliminary data.</text>
</comment>
<dbReference type="Proteomes" id="UP000619376">
    <property type="component" value="Unassembled WGS sequence"/>
</dbReference>
<evidence type="ECO:0000313" key="1">
    <source>
        <dbReference type="EMBL" id="GHF60761.1"/>
    </source>
</evidence>
<dbReference type="Gene3D" id="3.40.1660.10">
    <property type="entry name" value="EreA-like (biosynthetic domain)"/>
    <property type="match status" value="1"/>
</dbReference>
<name>A0A7W8NT72_9DEIO</name>